<dbReference type="PIRSF" id="PIRSF027386">
    <property type="entry name" value="UCP027386_ABC_sbc_TM0202"/>
    <property type="match status" value="1"/>
</dbReference>
<dbReference type="InterPro" id="IPR027024">
    <property type="entry name" value="UCP027386_ABC_sbc_TM0202"/>
</dbReference>
<reference evidence="1 2" key="1">
    <citation type="submission" date="2017-09" db="EMBL/GenBank/DDBJ databases">
        <title>Genomic, metabolic, and phenotypic characteristics of bacterial isolates from the natural microbiome of the model nematode Caenorhabditis elegans.</title>
        <authorList>
            <person name="Zimmermann J."/>
            <person name="Obeng N."/>
            <person name="Yang W."/>
            <person name="Obeng O."/>
            <person name="Kissoyan K."/>
            <person name="Pees B."/>
            <person name="Dirksen P."/>
            <person name="Hoppner M."/>
            <person name="Franke A."/>
            <person name="Rosenstiel P."/>
            <person name="Leippe M."/>
            <person name="Dierking K."/>
            <person name="Kaleta C."/>
            <person name="Schulenburg H."/>
        </authorList>
    </citation>
    <scope>NUCLEOTIDE SEQUENCE [LARGE SCALE GENOMIC DNA]</scope>
    <source>
        <strain evidence="1 2">MYb73</strain>
    </source>
</reference>
<dbReference type="EMBL" id="CP023270">
    <property type="protein sequence ID" value="AVJ30061.1"/>
    <property type="molecule type" value="Genomic_DNA"/>
</dbReference>
<dbReference type="RefSeq" id="WP_105240695.1">
    <property type="nucleotide sequence ID" value="NZ_CP023270.1"/>
</dbReference>
<evidence type="ECO:0000313" key="2">
    <source>
        <dbReference type="Proteomes" id="UP000239477"/>
    </source>
</evidence>
<dbReference type="Gene3D" id="3.40.190.10">
    <property type="entry name" value="Periplasmic binding protein-like II"/>
    <property type="match status" value="2"/>
</dbReference>
<dbReference type="Proteomes" id="UP000239477">
    <property type="component" value="Chromosome"/>
</dbReference>
<evidence type="ECO:0008006" key="3">
    <source>
        <dbReference type="Google" id="ProtNLM"/>
    </source>
</evidence>
<dbReference type="AlphaFoldDB" id="A0A2S0IDF2"/>
<dbReference type="SUPFAM" id="SSF53850">
    <property type="entry name" value="Periplasmic binding protein-like II"/>
    <property type="match status" value="1"/>
</dbReference>
<dbReference type="OrthoDB" id="9814375at2"/>
<proteinExistence type="predicted"/>
<accession>A0A2S0IDF2</accession>
<dbReference type="PANTHER" id="PTHR30024">
    <property type="entry name" value="ALIPHATIC SULFONATES-BINDING PROTEIN-RELATED"/>
    <property type="match status" value="1"/>
</dbReference>
<organism evidence="1 2">
    <name type="scientific">Achromobacter spanius</name>
    <dbReference type="NCBI Taxonomy" id="217203"/>
    <lineage>
        <taxon>Bacteria</taxon>
        <taxon>Pseudomonadati</taxon>
        <taxon>Pseudomonadota</taxon>
        <taxon>Betaproteobacteria</taxon>
        <taxon>Burkholderiales</taxon>
        <taxon>Alcaligenaceae</taxon>
        <taxon>Achromobacter</taxon>
    </lineage>
</organism>
<dbReference type="PROSITE" id="PS51318">
    <property type="entry name" value="TAT"/>
    <property type="match status" value="1"/>
</dbReference>
<name>A0A2S0IDF2_9BURK</name>
<evidence type="ECO:0000313" key="1">
    <source>
        <dbReference type="EMBL" id="AVJ30061.1"/>
    </source>
</evidence>
<dbReference type="PANTHER" id="PTHR30024:SF46">
    <property type="entry name" value="ABC TRANSPORTER, SUBSTRATE-BINDING LIPOPROTEIN"/>
    <property type="match status" value="1"/>
</dbReference>
<sequence>MTAHQHTRRRFCAAALGAALLPRLEPVRAAAPERRAKLTLAGPGAVVSYPLMHMAATGALADHTEKLHFRLWQTPDQLRTLLVNRDVEFSAAPSTLPALLHNRGMPVRLLNISVWGILWLVSRNPDVKTFADLAGRELVAPFQRDLPAVLLDTLLQAQADKGLAPVSLRRTRDGQDAIALMLSGQAESVLLVEPMASLLLWRAQQAGGVALHRGQSLEAAWRGSFPEQPSLPQAGVMAGANVADDAALCRAVDAAYAASAHWCAANPEACADLVREHLPHLPAPAVVTAIRGTRLDSRSAREARPELEALYRLLASRFPQAIGGELPPVGFYGP</sequence>
<keyword evidence="2" id="KW-1185">Reference proteome</keyword>
<dbReference type="InterPro" id="IPR006311">
    <property type="entry name" value="TAT_signal"/>
</dbReference>
<protein>
    <recommendedName>
        <fullName evidence="3">ABC transporter substrate-binding protein</fullName>
    </recommendedName>
</protein>
<gene>
    <name evidence="1" type="ORF">CLM73_24820</name>
</gene>